<keyword evidence="3" id="KW-1185">Reference proteome</keyword>
<feature type="compositionally biased region" description="Low complexity" evidence="1">
    <location>
        <begin position="45"/>
        <end position="60"/>
    </location>
</feature>
<protein>
    <submittedName>
        <fullName evidence="2">Uncharacterized protein</fullName>
    </submittedName>
</protein>
<accession>A0AAQ3U6I3</accession>
<proteinExistence type="predicted"/>
<dbReference type="Proteomes" id="UP001341281">
    <property type="component" value="Chromosome 07"/>
</dbReference>
<sequence>MSGGTRALLLAAVSRSTLGQLRALRHRRRRGPGRCLRRRRVEGDAAPAVRAEAAAAGGEVAYEDDVVGPGPGPDLRPPP</sequence>
<feature type="compositionally biased region" description="Pro residues" evidence="1">
    <location>
        <begin position="70"/>
        <end position="79"/>
    </location>
</feature>
<dbReference type="EMBL" id="CP144751">
    <property type="protein sequence ID" value="WVZ85104.1"/>
    <property type="molecule type" value="Genomic_DNA"/>
</dbReference>
<reference evidence="2 3" key="1">
    <citation type="submission" date="2024-02" db="EMBL/GenBank/DDBJ databases">
        <title>High-quality chromosome-scale genome assembly of Pensacola bahiagrass (Paspalum notatum Flugge var. saurae).</title>
        <authorList>
            <person name="Vega J.M."/>
            <person name="Podio M."/>
            <person name="Orjuela J."/>
            <person name="Siena L.A."/>
            <person name="Pessino S.C."/>
            <person name="Combes M.C."/>
            <person name="Mariac C."/>
            <person name="Albertini E."/>
            <person name="Pupilli F."/>
            <person name="Ortiz J.P.A."/>
            <person name="Leblanc O."/>
        </authorList>
    </citation>
    <scope>NUCLEOTIDE SEQUENCE [LARGE SCALE GENOMIC DNA]</scope>
    <source>
        <strain evidence="2">R1</strain>
        <tissue evidence="2">Leaf</tissue>
    </source>
</reference>
<gene>
    <name evidence="2" type="ORF">U9M48_032059</name>
</gene>
<evidence type="ECO:0000256" key="1">
    <source>
        <dbReference type="SAM" id="MobiDB-lite"/>
    </source>
</evidence>
<dbReference type="AlphaFoldDB" id="A0AAQ3U6I3"/>
<name>A0AAQ3U6I3_PASNO</name>
<organism evidence="2 3">
    <name type="scientific">Paspalum notatum var. saurae</name>
    <dbReference type="NCBI Taxonomy" id="547442"/>
    <lineage>
        <taxon>Eukaryota</taxon>
        <taxon>Viridiplantae</taxon>
        <taxon>Streptophyta</taxon>
        <taxon>Embryophyta</taxon>
        <taxon>Tracheophyta</taxon>
        <taxon>Spermatophyta</taxon>
        <taxon>Magnoliopsida</taxon>
        <taxon>Liliopsida</taxon>
        <taxon>Poales</taxon>
        <taxon>Poaceae</taxon>
        <taxon>PACMAD clade</taxon>
        <taxon>Panicoideae</taxon>
        <taxon>Andropogonodae</taxon>
        <taxon>Paspaleae</taxon>
        <taxon>Paspalinae</taxon>
        <taxon>Paspalum</taxon>
    </lineage>
</organism>
<feature type="compositionally biased region" description="Basic residues" evidence="1">
    <location>
        <begin position="28"/>
        <end position="40"/>
    </location>
</feature>
<feature type="region of interest" description="Disordered" evidence="1">
    <location>
        <begin position="28"/>
        <end position="79"/>
    </location>
</feature>
<evidence type="ECO:0000313" key="3">
    <source>
        <dbReference type="Proteomes" id="UP001341281"/>
    </source>
</evidence>
<evidence type="ECO:0000313" key="2">
    <source>
        <dbReference type="EMBL" id="WVZ85104.1"/>
    </source>
</evidence>